<keyword evidence="5" id="KW-0645">Protease</keyword>
<evidence type="ECO:0000256" key="4">
    <source>
        <dbReference type="ARBA" id="ARBA00012574"/>
    </source>
</evidence>
<dbReference type="SUPFAM" id="SSF53092">
    <property type="entry name" value="Creatinase/prolidase N-terminal domain"/>
    <property type="match status" value="1"/>
</dbReference>
<keyword evidence="8" id="KW-0482">Metalloprotease</keyword>
<sequence>MEQSSTVYLRRLEIQKRLKGDEAVLAYQGPSAIRNNDVHHPFHANRTAYYVTGVNEPNCWTLITKNEQIIWSEPNHPKRLIWEEARIADNYCQEHGFSQWYPIELLATKLPQYLKNISLVHTNAPPPNNLTIPNTKPLHELVEPLRLIKNPDELDAIKTACSISAACHNHILSNRKHYTNERHIEGAFLEKMYHLGVRSSAYPAIVATGSNACILHYTRNDQGINPNDILLIDAGCEYKQYASDITRCFPAKKQFSKQQQAVYEAVLDTQQFVLDQIKPGVTLSQLNIATQKRVSLHLSDLTIINESAQVIYEHKLFQKYFPHGVGHTLGLDVHDIPTKKEQPLTAGMVITIEPGIYIQSHSSFNDIGIRIEDVIHITNNSYENLSQGALKTVSDIEHNY</sequence>
<keyword evidence="13" id="KW-1185">Reference proteome</keyword>
<gene>
    <name evidence="12" type="ORF">MMH89_00545</name>
</gene>
<evidence type="ECO:0000313" key="13">
    <source>
        <dbReference type="Proteomes" id="UP001055955"/>
    </source>
</evidence>
<keyword evidence="7" id="KW-0378">Hydrolase</keyword>
<feature type="domain" description="Aminopeptidase P N-terminal" evidence="11">
    <location>
        <begin position="2"/>
        <end position="131"/>
    </location>
</feature>
<evidence type="ECO:0000256" key="10">
    <source>
        <dbReference type="RuleBase" id="RU000590"/>
    </source>
</evidence>
<dbReference type="InterPro" id="IPR029149">
    <property type="entry name" value="Creatin/AminoP/Spt16_N"/>
</dbReference>
<dbReference type="SMART" id="SM01011">
    <property type="entry name" value="AMP_N"/>
    <property type="match status" value="1"/>
</dbReference>
<reference evidence="12 13" key="1">
    <citation type="journal article" date="2022" name="Nat. Microbiol.">
        <title>The microbiome of a bacterivorous marine choanoflagellate contains a resource-demanding obligate bacterial associate.</title>
        <authorList>
            <person name="Needham D.M."/>
            <person name="Poirier C."/>
            <person name="Bachy C."/>
            <person name="George E.E."/>
            <person name="Wilken S."/>
            <person name="Yung C.C.M."/>
            <person name="Limardo A.J."/>
            <person name="Morando M."/>
            <person name="Sudek L."/>
            <person name="Malmstrom R.R."/>
            <person name="Keeling P.J."/>
            <person name="Santoro A.E."/>
            <person name="Worden A.Z."/>
        </authorList>
    </citation>
    <scope>NUCLEOTIDE SEQUENCE [LARGE SCALE GENOMIC DNA]</scope>
    <source>
        <strain evidence="12 13">Comchoano-1</strain>
    </source>
</reference>
<dbReference type="EMBL" id="CP092900">
    <property type="protein sequence ID" value="UTC24654.1"/>
    <property type="molecule type" value="Genomic_DNA"/>
</dbReference>
<evidence type="ECO:0000256" key="5">
    <source>
        <dbReference type="ARBA" id="ARBA00022670"/>
    </source>
</evidence>
<organism evidence="12 13">
    <name type="scientific">Candidatus Comchoanobacter bicostacola</name>
    <dbReference type="NCBI Taxonomy" id="2919598"/>
    <lineage>
        <taxon>Bacteria</taxon>
        <taxon>Pseudomonadati</taxon>
        <taxon>Pseudomonadota</taxon>
        <taxon>Gammaproteobacteria</taxon>
        <taxon>Candidatus Comchoanobacterales</taxon>
        <taxon>Candidatus Comchoanobacteraceae</taxon>
        <taxon>Candidatus Comchoanobacter</taxon>
    </lineage>
</organism>
<name>A0ABY5DLA7_9GAMM</name>
<keyword evidence="12" id="KW-0031">Aminopeptidase</keyword>
<keyword evidence="6 10" id="KW-0479">Metal-binding</keyword>
<dbReference type="Gene3D" id="3.90.230.10">
    <property type="entry name" value="Creatinase/methionine aminopeptidase superfamily"/>
    <property type="match status" value="1"/>
</dbReference>
<dbReference type="PANTHER" id="PTHR43226:SF4">
    <property type="entry name" value="XAA-PRO AMINOPEPTIDASE 3"/>
    <property type="match status" value="1"/>
</dbReference>
<keyword evidence="9" id="KW-0464">Manganese</keyword>
<dbReference type="PROSITE" id="PS00491">
    <property type="entry name" value="PROLINE_PEPTIDASE"/>
    <property type="match status" value="1"/>
</dbReference>
<dbReference type="Gene3D" id="3.40.350.10">
    <property type="entry name" value="Creatinase/prolidase N-terminal domain"/>
    <property type="match status" value="1"/>
</dbReference>
<evidence type="ECO:0000256" key="7">
    <source>
        <dbReference type="ARBA" id="ARBA00022801"/>
    </source>
</evidence>
<evidence type="ECO:0000256" key="1">
    <source>
        <dbReference type="ARBA" id="ARBA00001424"/>
    </source>
</evidence>
<dbReference type="InterPro" id="IPR000994">
    <property type="entry name" value="Pept_M24"/>
</dbReference>
<evidence type="ECO:0000256" key="8">
    <source>
        <dbReference type="ARBA" id="ARBA00023049"/>
    </source>
</evidence>
<dbReference type="CDD" id="cd01087">
    <property type="entry name" value="Prolidase"/>
    <property type="match status" value="1"/>
</dbReference>
<dbReference type="Pfam" id="PF00557">
    <property type="entry name" value="Peptidase_M24"/>
    <property type="match status" value="1"/>
</dbReference>
<comment type="catalytic activity">
    <reaction evidence="1">
        <text>Release of any N-terminal amino acid, including proline, that is linked to proline, even from a dipeptide or tripeptide.</text>
        <dbReference type="EC" id="3.4.11.9"/>
    </reaction>
</comment>
<comment type="similarity">
    <text evidence="3 10">Belongs to the peptidase M24B family.</text>
</comment>
<evidence type="ECO:0000256" key="6">
    <source>
        <dbReference type="ARBA" id="ARBA00022723"/>
    </source>
</evidence>
<dbReference type="PANTHER" id="PTHR43226">
    <property type="entry name" value="XAA-PRO AMINOPEPTIDASE 3"/>
    <property type="match status" value="1"/>
</dbReference>
<evidence type="ECO:0000256" key="9">
    <source>
        <dbReference type="ARBA" id="ARBA00023211"/>
    </source>
</evidence>
<evidence type="ECO:0000256" key="3">
    <source>
        <dbReference type="ARBA" id="ARBA00008766"/>
    </source>
</evidence>
<dbReference type="Pfam" id="PF05195">
    <property type="entry name" value="AMP_N"/>
    <property type="match status" value="1"/>
</dbReference>
<dbReference type="EC" id="3.4.11.9" evidence="4"/>
<dbReference type="Proteomes" id="UP001055955">
    <property type="component" value="Chromosome"/>
</dbReference>
<accession>A0ABY5DLA7</accession>
<dbReference type="RefSeq" id="WP_258568439.1">
    <property type="nucleotide sequence ID" value="NZ_CP092900.1"/>
</dbReference>
<proteinExistence type="inferred from homology"/>
<dbReference type="SUPFAM" id="SSF55920">
    <property type="entry name" value="Creatinase/aminopeptidase"/>
    <property type="match status" value="1"/>
</dbReference>
<protein>
    <recommendedName>
        <fullName evidence="4">Xaa-Pro aminopeptidase</fullName>
        <ecNumber evidence="4">3.4.11.9</ecNumber>
    </recommendedName>
</protein>
<dbReference type="GO" id="GO:0004177">
    <property type="term" value="F:aminopeptidase activity"/>
    <property type="evidence" value="ECO:0007669"/>
    <property type="project" value="UniProtKB-KW"/>
</dbReference>
<evidence type="ECO:0000313" key="12">
    <source>
        <dbReference type="EMBL" id="UTC24654.1"/>
    </source>
</evidence>
<dbReference type="InterPro" id="IPR007865">
    <property type="entry name" value="Aminopep_P_N"/>
</dbReference>
<dbReference type="InterPro" id="IPR036005">
    <property type="entry name" value="Creatinase/aminopeptidase-like"/>
</dbReference>
<comment type="cofactor">
    <cofactor evidence="2">
        <name>Mn(2+)</name>
        <dbReference type="ChEBI" id="CHEBI:29035"/>
    </cofactor>
</comment>
<dbReference type="InterPro" id="IPR052433">
    <property type="entry name" value="X-Pro_dipept-like"/>
</dbReference>
<evidence type="ECO:0000256" key="2">
    <source>
        <dbReference type="ARBA" id="ARBA00001936"/>
    </source>
</evidence>
<dbReference type="InterPro" id="IPR001131">
    <property type="entry name" value="Peptidase_M24B_aminopep-P_CS"/>
</dbReference>
<evidence type="ECO:0000259" key="11">
    <source>
        <dbReference type="SMART" id="SM01011"/>
    </source>
</evidence>